<proteinExistence type="predicted"/>
<dbReference type="OrthoDB" id="9828754at2"/>
<organism evidence="1 2">
    <name type="scientific">Mycoplasma haemocanis (strain Illinois)</name>
    <dbReference type="NCBI Taxonomy" id="1111676"/>
    <lineage>
        <taxon>Bacteria</taxon>
        <taxon>Bacillati</taxon>
        <taxon>Mycoplasmatota</taxon>
        <taxon>Mollicutes</taxon>
        <taxon>Mycoplasmataceae</taxon>
        <taxon>Mycoplasma</taxon>
    </lineage>
</organism>
<dbReference type="HOGENOM" id="CLU_098620_3_0_14"/>
<sequence>MNLLKVGAVSVASVGGIAGTVALVKNISTNKKVSVADKLKEEHFNLISSDSEWSAMLAKYNSKKSDSEARFTAANVEVTLEDLKASCSKALSEDSSTSQSYSKARRWCTVAKTLESHLIASSFTLLNVNGSGDEDKEHWEKLQVAYEKSGRNSISNLTFSSSDKWKDLRTKCGEISKKETVEADFDTLFSNLKSWCTRQEADKLVK</sequence>
<dbReference type="STRING" id="1111676.MHC_03990"/>
<dbReference type="AlphaFoldDB" id="H6N7N4"/>
<dbReference type="EMBL" id="CP003199">
    <property type="protein sequence ID" value="AEW45656.1"/>
    <property type="molecule type" value="Genomic_DNA"/>
</dbReference>
<reference evidence="1 2" key="1">
    <citation type="journal article" date="2012" name="J. Bacteriol.">
        <title>Complete genome sequence of Mycoplasma haemocanis strain Illinois.</title>
        <authorList>
            <person name="do Nascimento N.C."/>
            <person name="Guimaraes A.M."/>
            <person name="Santos A.P."/>
            <person name="Sanmiguel P.J."/>
            <person name="Messick J.B."/>
        </authorList>
    </citation>
    <scope>NUCLEOTIDE SEQUENCE [LARGE SCALE GENOMIC DNA]</scope>
    <source>
        <strain evidence="1 2">Illinois</strain>
    </source>
</reference>
<name>H6N7N4_MYCHN</name>
<dbReference type="Proteomes" id="UP000009135">
    <property type="component" value="Chromosome"/>
</dbReference>
<accession>H6N7N4</accession>
<gene>
    <name evidence="1" type="ordered locus">MHC_03990</name>
</gene>
<protein>
    <submittedName>
        <fullName evidence="1">Uncharacterized protein</fullName>
    </submittedName>
</protein>
<keyword evidence="2" id="KW-1185">Reference proteome</keyword>
<dbReference type="KEGG" id="mhe:MHC_03990"/>
<evidence type="ECO:0000313" key="2">
    <source>
        <dbReference type="Proteomes" id="UP000009135"/>
    </source>
</evidence>
<evidence type="ECO:0000313" key="1">
    <source>
        <dbReference type="EMBL" id="AEW45656.1"/>
    </source>
</evidence>